<accession>A0AB33VF09</accession>
<dbReference type="Gene3D" id="1.10.10.60">
    <property type="entry name" value="Homeodomain-like"/>
    <property type="match status" value="1"/>
</dbReference>
<protein>
    <submittedName>
        <fullName evidence="8">Transcriptional regulator, AraC family</fullName>
    </submittedName>
</protein>
<feature type="compositionally biased region" description="Basic and acidic residues" evidence="6">
    <location>
        <begin position="1"/>
        <end position="16"/>
    </location>
</feature>
<dbReference type="InterPro" id="IPR020449">
    <property type="entry name" value="Tscrpt_reg_AraC-type_HTH"/>
</dbReference>
<dbReference type="AlphaFoldDB" id="A0AB33VF09"/>
<evidence type="ECO:0000256" key="6">
    <source>
        <dbReference type="SAM" id="MobiDB-lite"/>
    </source>
</evidence>
<evidence type="ECO:0000256" key="4">
    <source>
        <dbReference type="ARBA" id="ARBA00023159"/>
    </source>
</evidence>
<dbReference type="PRINTS" id="PR00032">
    <property type="entry name" value="HTHARAC"/>
</dbReference>
<dbReference type="Pfam" id="PF02311">
    <property type="entry name" value="AraC_binding"/>
    <property type="match status" value="1"/>
</dbReference>
<gene>
    <name evidence="8" type="ORF">RRSL_02914</name>
</gene>
<dbReference type="SUPFAM" id="SSF46689">
    <property type="entry name" value="Homeodomain-like"/>
    <property type="match status" value="1"/>
</dbReference>
<dbReference type="PANTHER" id="PTHR11019:SF159">
    <property type="entry name" value="TRANSCRIPTIONAL REGULATOR-RELATED"/>
    <property type="match status" value="1"/>
</dbReference>
<evidence type="ECO:0000256" key="1">
    <source>
        <dbReference type="ARBA" id="ARBA00022491"/>
    </source>
</evidence>
<keyword evidence="2" id="KW-0805">Transcription regulation</keyword>
<dbReference type="InterPro" id="IPR014710">
    <property type="entry name" value="RmlC-like_jellyroll"/>
</dbReference>
<dbReference type="Pfam" id="PF12833">
    <property type="entry name" value="HTH_18"/>
    <property type="match status" value="1"/>
</dbReference>
<dbReference type="Gene3D" id="2.60.120.10">
    <property type="entry name" value="Jelly Rolls"/>
    <property type="match status" value="1"/>
</dbReference>
<evidence type="ECO:0000259" key="7">
    <source>
        <dbReference type="PROSITE" id="PS01124"/>
    </source>
</evidence>
<evidence type="ECO:0000313" key="8">
    <source>
        <dbReference type="EMBL" id="EAP73118.1"/>
    </source>
</evidence>
<dbReference type="InterPro" id="IPR003313">
    <property type="entry name" value="AraC-bd"/>
</dbReference>
<dbReference type="GO" id="GO:0003700">
    <property type="term" value="F:DNA-binding transcription factor activity"/>
    <property type="evidence" value="ECO:0007669"/>
    <property type="project" value="InterPro"/>
</dbReference>
<dbReference type="PANTHER" id="PTHR11019">
    <property type="entry name" value="HTH-TYPE TRANSCRIPTIONAL REGULATOR NIMR"/>
    <property type="match status" value="1"/>
</dbReference>
<dbReference type="GO" id="GO:0043565">
    <property type="term" value="F:sequence-specific DNA binding"/>
    <property type="evidence" value="ECO:0007669"/>
    <property type="project" value="InterPro"/>
</dbReference>
<proteinExistence type="predicted"/>
<keyword evidence="4" id="KW-0010">Activator</keyword>
<dbReference type="InterPro" id="IPR018060">
    <property type="entry name" value="HTH_AraC"/>
</dbReference>
<sequence>MGDGRRQPGAERERDGAQPAQPSLPATARVISHLHLNTLLRCDRGLCGVLSRPPGRSALSFCYANAARLHSLPSTPRRRQVLPVHLHSFRPTCRKTAMPAQRLLPTDIEGRIPPSPAHPVRLYTRQMQANSRFPRHTHAWAQVAYSHTGVLRVQAGDTAWVVPPSRAIWIPPGIVHEVWVVEAAFLRTLYIDPSVVTDALAQCRVMEVSPLLRELIAAMDVRRPLAPAREQALATLILDELRRSAPLPLDLPMPADKRLRALCERVMADPGTPLTFDALAREVGASTRTLARRFRDELGVNFSQWRQQAVLASAIPLMSQGLPLSRIAQELGYNSQSAFSAMFRRAFGQSPSAFLHRPGPEAEAA</sequence>
<dbReference type="PROSITE" id="PS01124">
    <property type="entry name" value="HTH_ARAC_FAMILY_2"/>
    <property type="match status" value="1"/>
</dbReference>
<feature type="region of interest" description="Disordered" evidence="6">
    <location>
        <begin position="1"/>
        <end position="24"/>
    </location>
</feature>
<dbReference type="FunFam" id="1.10.10.60:FF:000132">
    <property type="entry name" value="AraC family transcriptional regulator"/>
    <property type="match status" value="1"/>
</dbReference>
<comment type="caution">
    <text evidence="8">The sequence shown here is derived from an EMBL/GenBank/DDBJ whole genome shotgun (WGS) entry which is preliminary data.</text>
</comment>
<name>A0AB33VF09_RALSU</name>
<evidence type="ECO:0000256" key="2">
    <source>
        <dbReference type="ARBA" id="ARBA00023015"/>
    </source>
</evidence>
<reference evidence="8 9" key="1">
    <citation type="journal article" date="2006" name="Mol. Plant Microbe Interact.">
        <title>Identification of open reading frames unique to a select agent: Ralstonia solanacearum race 3 biovar 2.</title>
        <authorList>
            <person name="Gabriel D.W."/>
            <person name="Allen C."/>
            <person name="Schell M."/>
            <person name="Denny T.P."/>
            <person name="Greenberg J.T."/>
            <person name="Duan Y.P."/>
            <person name="Flores-Cruz Z."/>
            <person name="Huang Q."/>
            <person name="Clifford J.M."/>
            <person name="Presting G."/>
            <person name="Gonzalez E.T."/>
            <person name="Reddy J."/>
            <person name="Elphinstone J."/>
            <person name="Swanson J."/>
            <person name="Yao J."/>
            <person name="Mulholland V."/>
            <person name="Liu L."/>
            <person name="Farmerie W."/>
            <person name="Patnaikuni M."/>
            <person name="Balogh B."/>
            <person name="Norman D."/>
            <person name="Alvarez A."/>
            <person name="Castillo J.A."/>
            <person name="Jones J."/>
            <person name="Saddler G."/>
            <person name="Walunas T."/>
            <person name="Zhukov A."/>
            <person name="Mikhailova N."/>
        </authorList>
    </citation>
    <scope>NUCLEOTIDE SEQUENCE [LARGE SCALE GENOMIC DNA]</scope>
    <source>
        <strain evidence="8 9">UW551</strain>
    </source>
</reference>
<dbReference type="InterPro" id="IPR009057">
    <property type="entry name" value="Homeodomain-like_sf"/>
</dbReference>
<organism evidence="8 9">
    <name type="scientific">Ralstonia solanacearum (strain UW551)</name>
    <dbReference type="NCBI Taxonomy" id="342110"/>
    <lineage>
        <taxon>Bacteria</taxon>
        <taxon>Pseudomonadati</taxon>
        <taxon>Pseudomonadota</taxon>
        <taxon>Betaproteobacteria</taxon>
        <taxon>Burkholderiales</taxon>
        <taxon>Burkholderiaceae</taxon>
        <taxon>Ralstonia</taxon>
        <taxon>Ralstonia solanacearum species complex</taxon>
    </lineage>
</organism>
<feature type="domain" description="HTH araC/xylS-type" evidence="7">
    <location>
        <begin position="257"/>
        <end position="357"/>
    </location>
</feature>
<keyword evidence="1" id="KW-0678">Repressor</keyword>
<dbReference type="CDD" id="cd06124">
    <property type="entry name" value="cupin_NimR-like_N"/>
    <property type="match status" value="1"/>
</dbReference>
<evidence type="ECO:0000313" key="9">
    <source>
        <dbReference type="Proteomes" id="UP000005933"/>
    </source>
</evidence>
<keyword evidence="5" id="KW-0804">Transcription</keyword>
<dbReference type="EMBL" id="AAKL01000019">
    <property type="protein sequence ID" value="EAP73118.1"/>
    <property type="molecule type" value="Genomic_DNA"/>
</dbReference>
<dbReference type="SUPFAM" id="SSF51182">
    <property type="entry name" value="RmlC-like cupins"/>
    <property type="match status" value="1"/>
</dbReference>
<evidence type="ECO:0000256" key="3">
    <source>
        <dbReference type="ARBA" id="ARBA00023125"/>
    </source>
</evidence>
<keyword evidence="3" id="KW-0238">DNA-binding</keyword>
<evidence type="ECO:0000256" key="5">
    <source>
        <dbReference type="ARBA" id="ARBA00023163"/>
    </source>
</evidence>
<dbReference type="Proteomes" id="UP000005933">
    <property type="component" value="Unassembled WGS sequence"/>
</dbReference>
<dbReference type="SMART" id="SM00342">
    <property type="entry name" value="HTH_ARAC"/>
    <property type="match status" value="1"/>
</dbReference>
<dbReference type="InterPro" id="IPR011051">
    <property type="entry name" value="RmlC_Cupin_sf"/>
</dbReference>